<name>A0AAV1QMN8_SCOSC</name>
<evidence type="ECO:0000256" key="6">
    <source>
        <dbReference type="ARBA" id="ARBA00022801"/>
    </source>
</evidence>
<comment type="similarity">
    <text evidence="2 8">Belongs to the pancreatic ribonuclease family.</text>
</comment>
<comment type="subcellular location">
    <subcellularLocation>
        <location evidence="1">Secreted</location>
    </subcellularLocation>
</comment>
<dbReference type="AlphaFoldDB" id="A0AAV1QMN8"/>
<dbReference type="Gene3D" id="3.10.130.10">
    <property type="entry name" value="Ribonuclease A-like domain"/>
    <property type="match status" value="1"/>
</dbReference>
<dbReference type="InterPro" id="IPR001427">
    <property type="entry name" value="RNaseA"/>
</dbReference>
<dbReference type="GO" id="GO:0050829">
    <property type="term" value="P:defense response to Gram-negative bacterium"/>
    <property type="evidence" value="ECO:0007669"/>
    <property type="project" value="TreeGrafter"/>
</dbReference>
<accession>A0AAV1QMN8</accession>
<keyword evidence="3" id="KW-0964">Secreted</keyword>
<dbReference type="Pfam" id="PF00074">
    <property type="entry name" value="RnaseA"/>
    <property type="match status" value="1"/>
</dbReference>
<dbReference type="PANTHER" id="PTHR11437:SF10">
    <property type="entry name" value="ANGIOGENIN-RELATED"/>
    <property type="match status" value="1"/>
</dbReference>
<evidence type="ECO:0000256" key="3">
    <source>
        <dbReference type="ARBA" id="ARBA00022525"/>
    </source>
</evidence>
<dbReference type="GO" id="GO:0016787">
    <property type="term" value="F:hydrolase activity"/>
    <property type="evidence" value="ECO:0007669"/>
    <property type="project" value="UniProtKB-KW"/>
</dbReference>
<dbReference type="PROSITE" id="PS00127">
    <property type="entry name" value="RNASE_PANCREATIC"/>
    <property type="match status" value="1"/>
</dbReference>
<dbReference type="GO" id="GO:0003676">
    <property type="term" value="F:nucleic acid binding"/>
    <property type="evidence" value="ECO:0007669"/>
    <property type="project" value="InterPro"/>
</dbReference>
<evidence type="ECO:0000256" key="5">
    <source>
        <dbReference type="ARBA" id="ARBA00022759"/>
    </source>
</evidence>
<dbReference type="EMBL" id="CAWUFR010002162">
    <property type="protein sequence ID" value="CAK6984749.1"/>
    <property type="molecule type" value="Genomic_DNA"/>
</dbReference>
<evidence type="ECO:0000256" key="1">
    <source>
        <dbReference type="ARBA" id="ARBA00004613"/>
    </source>
</evidence>
<keyword evidence="7" id="KW-1015">Disulfide bond</keyword>
<keyword evidence="4 8" id="KW-0540">Nuclease</keyword>
<evidence type="ECO:0000313" key="10">
    <source>
        <dbReference type="EMBL" id="CAK6984749.1"/>
    </source>
</evidence>
<keyword evidence="11" id="KW-1185">Reference proteome</keyword>
<dbReference type="SUPFAM" id="SSF54076">
    <property type="entry name" value="RNase A-like"/>
    <property type="match status" value="1"/>
</dbReference>
<keyword evidence="6 8" id="KW-0378">Hydrolase</keyword>
<evidence type="ECO:0000313" key="11">
    <source>
        <dbReference type="Proteomes" id="UP001314229"/>
    </source>
</evidence>
<evidence type="ECO:0000256" key="8">
    <source>
        <dbReference type="RuleBase" id="RU000651"/>
    </source>
</evidence>
<dbReference type="GO" id="GO:0005576">
    <property type="term" value="C:extracellular region"/>
    <property type="evidence" value="ECO:0007669"/>
    <property type="project" value="UniProtKB-SubCell"/>
</dbReference>
<feature type="non-terminal residue" evidence="10">
    <location>
        <position position="1"/>
    </location>
</feature>
<feature type="non-terminal residue" evidence="10">
    <location>
        <position position="101"/>
    </location>
</feature>
<evidence type="ECO:0000256" key="2">
    <source>
        <dbReference type="ARBA" id="ARBA00005600"/>
    </source>
</evidence>
<dbReference type="InterPro" id="IPR023412">
    <property type="entry name" value="RNaseA_domain"/>
</dbReference>
<gene>
    <name evidence="10" type="ORF">FSCOSCO3_A000472</name>
</gene>
<dbReference type="GO" id="GO:0001525">
    <property type="term" value="P:angiogenesis"/>
    <property type="evidence" value="ECO:0007669"/>
    <property type="project" value="TreeGrafter"/>
</dbReference>
<reference evidence="10 11" key="1">
    <citation type="submission" date="2024-01" db="EMBL/GenBank/DDBJ databases">
        <authorList>
            <person name="Alioto T."/>
            <person name="Alioto T."/>
            <person name="Gomez Garrido J."/>
        </authorList>
    </citation>
    <scope>NUCLEOTIDE SEQUENCE [LARGE SCALE GENOMIC DNA]</scope>
</reference>
<organism evidence="10 11">
    <name type="scientific">Scomber scombrus</name>
    <name type="common">Atlantic mackerel</name>
    <name type="synonym">Scomber vernalis</name>
    <dbReference type="NCBI Taxonomy" id="13677"/>
    <lineage>
        <taxon>Eukaryota</taxon>
        <taxon>Metazoa</taxon>
        <taxon>Chordata</taxon>
        <taxon>Craniata</taxon>
        <taxon>Vertebrata</taxon>
        <taxon>Euteleostomi</taxon>
        <taxon>Actinopterygii</taxon>
        <taxon>Neopterygii</taxon>
        <taxon>Teleostei</taxon>
        <taxon>Neoteleostei</taxon>
        <taxon>Acanthomorphata</taxon>
        <taxon>Pelagiaria</taxon>
        <taxon>Scombriformes</taxon>
        <taxon>Scombridae</taxon>
        <taxon>Scomber</taxon>
    </lineage>
</organism>
<keyword evidence="5 8" id="KW-0255">Endonuclease</keyword>
<proteinExistence type="inferred from homology"/>
<sequence>LKQEERGHHNFTSKKGIMRIQFVCLLLVLLSATALSLDVEKRKSIRRQFEDFKTQHINEDMTADECDAVIRQRKISFNGKRCKPKNTFIQANIETVKSVCA</sequence>
<dbReference type="GO" id="GO:0050830">
    <property type="term" value="P:defense response to Gram-positive bacterium"/>
    <property type="evidence" value="ECO:0007669"/>
    <property type="project" value="TreeGrafter"/>
</dbReference>
<comment type="caution">
    <text evidence="10">The sequence shown here is derived from an EMBL/GenBank/DDBJ whole genome shotgun (WGS) entry which is preliminary data.</text>
</comment>
<protein>
    <submittedName>
        <fullName evidence="10">Ribonuclease-like 3</fullName>
    </submittedName>
</protein>
<feature type="domain" description="Ribonuclease A-domain" evidence="9">
    <location>
        <begin position="49"/>
        <end position="100"/>
    </location>
</feature>
<evidence type="ECO:0000256" key="7">
    <source>
        <dbReference type="ARBA" id="ARBA00023157"/>
    </source>
</evidence>
<evidence type="ECO:0000259" key="9">
    <source>
        <dbReference type="Pfam" id="PF00074"/>
    </source>
</evidence>
<dbReference type="PANTHER" id="PTHR11437">
    <property type="entry name" value="RIBONUCLEASE"/>
    <property type="match status" value="1"/>
</dbReference>
<dbReference type="InterPro" id="IPR023411">
    <property type="entry name" value="RNaseA_AS"/>
</dbReference>
<evidence type="ECO:0000256" key="4">
    <source>
        <dbReference type="ARBA" id="ARBA00022722"/>
    </source>
</evidence>
<dbReference type="GO" id="GO:0004540">
    <property type="term" value="F:RNA nuclease activity"/>
    <property type="evidence" value="ECO:0007669"/>
    <property type="project" value="TreeGrafter"/>
</dbReference>
<dbReference type="InterPro" id="IPR036816">
    <property type="entry name" value="RNaseA-like_dom_sf"/>
</dbReference>
<dbReference type="GO" id="GO:0004519">
    <property type="term" value="F:endonuclease activity"/>
    <property type="evidence" value="ECO:0007669"/>
    <property type="project" value="UniProtKB-KW"/>
</dbReference>
<dbReference type="Proteomes" id="UP001314229">
    <property type="component" value="Unassembled WGS sequence"/>
</dbReference>